<protein>
    <recommendedName>
        <fullName evidence="4">Pectinesterase</fullName>
    </recommendedName>
</protein>
<feature type="region of interest" description="Disordered" evidence="1">
    <location>
        <begin position="1"/>
        <end position="25"/>
    </location>
</feature>
<dbReference type="Proteomes" id="UP001152523">
    <property type="component" value="Unassembled WGS sequence"/>
</dbReference>
<sequence length="114" mass="12475">MKSNERSDRSCVDPSWLPGGRDDIRGGEGAASVICEYDGDGFLGAESGCGNVSLINHTPGLDHAYQRPVRTLLQLNPAQCSLSSHVFYRHCEIVGARTRVHSEGQWRRPPIAIN</sequence>
<feature type="non-terminal residue" evidence="2">
    <location>
        <position position="114"/>
    </location>
</feature>
<dbReference type="EMBL" id="CAMAPF010001027">
    <property type="protein sequence ID" value="CAH9140809.1"/>
    <property type="molecule type" value="Genomic_DNA"/>
</dbReference>
<reference evidence="2" key="1">
    <citation type="submission" date="2022-07" db="EMBL/GenBank/DDBJ databases">
        <authorList>
            <person name="Macas J."/>
            <person name="Novak P."/>
            <person name="Neumann P."/>
        </authorList>
    </citation>
    <scope>NUCLEOTIDE SEQUENCE</scope>
</reference>
<evidence type="ECO:0000313" key="3">
    <source>
        <dbReference type="Proteomes" id="UP001152523"/>
    </source>
</evidence>
<proteinExistence type="predicted"/>
<feature type="compositionally biased region" description="Basic and acidic residues" evidence="1">
    <location>
        <begin position="1"/>
        <end position="11"/>
    </location>
</feature>
<keyword evidence="3" id="KW-1185">Reference proteome</keyword>
<evidence type="ECO:0008006" key="4">
    <source>
        <dbReference type="Google" id="ProtNLM"/>
    </source>
</evidence>
<organism evidence="2 3">
    <name type="scientific">Cuscuta epithymum</name>
    <dbReference type="NCBI Taxonomy" id="186058"/>
    <lineage>
        <taxon>Eukaryota</taxon>
        <taxon>Viridiplantae</taxon>
        <taxon>Streptophyta</taxon>
        <taxon>Embryophyta</taxon>
        <taxon>Tracheophyta</taxon>
        <taxon>Spermatophyta</taxon>
        <taxon>Magnoliopsida</taxon>
        <taxon>eudicotyledons</taxon>
        <taxon>Gunneridae</taxon>
        <taxon>Pentapetalae</taxon>
        <taxon>asterids</taxon>
        <taxon>lamiids</taxon>
        <taxon>Solanales</taxon>
        <taxon>Convolvulaceae</taxon>
        <taxon>Cuscuteae</taxon>
        <taxon>Cuscuta</taxon>
        <taxon>Cuscuta subgen. Cuscuta</taxon>
    </lineage>
</organism>
<evidence type="ECO:0000256" key="1">
    <source>
        <dbReference type="SAM" id="MobiDB-lite"/>
    </source>
</evidence>
<accession>A0AAV0FYR9</accession>
<name>A0AAV0FYR9_9ASTE</name>
<evidence type="ECO:0000313" key="2">
    <source>
        <dbReference type="EMBL" id="CAH9140809.1"/>
    </source>
</evidence>
<comment type="caution">
    <text evidence="2">The sequence shown here is derived from an EMBL/GenBank/DDBJ whole genome shotgun (WGS) entry which is preliminary data.</text>
</comment>
<gene>
    <name evidence="2" type="ORF">CEPIT_LOCUS38642</name>
</gene>
<dbReference type="AlphaFoldDB" id="A0AAV0FYR9"/>